<keyword evidence="4 8" id="KW-0479">Metal-binding</keyword>
<dbReference type="InterPro" id="IPR017972">
    <property type="entry name" value="Cyt_P450_CS"/>
</dbReference>
<dbReference type="Pfam" id="PF00067">
    <property type="entry name" value="p450"/>
    <property type="match status" value="1"/>
</dbReference>
<dbReference type="Proteomes" id="UP000510686">
    <property type="component" value="Chromosome 6"/>
</dbReference>
<keyword evidence="5 9" id="KW-0560">Oxidoreductase</keyword>
<dbReference type="CDD" id="cd11065">
    <property type="entry name" value="CYP64-like"/>
    <property type="match status" value="1"/>
</dbReference>
<sequence>MSAVTSFKPTTVFAFQLCGFWRFLSQLPYNDMYRRERKLMHQELGTKAAVARYYEAIESEVGRFLARLFARPEDLFQLLRTEVGSIILKITYGYSTNHDTTDPLVDLISHVMLAFSHALQPFYWLVDIIPAISYLPDWLPGMGFKEIARRTHKMSDLMVDVPYSFVLRQMRSGSYLPSYVSKLVEQFNKDTGELKISRDNEDTIKYTAGTLYAGGSDTSATTLNACILAMIMFPEVQRKAQEEIDLVIGNERLPSFKDQEKLPYIDSIVKEVLRWFPVAPMGSAHETTEDITYSGYLIPKGAILSPAVWWFCHDPQVYSNPSSFDPGRFLEPRNEPDPTGIFGYGRRICLGRYLANATIFLTIAQTLAIFNISKAIDKNGVEIKPACKPTHGMISRLVNFPYRISLRGEKQVRIIQSNTVEQLGEDNSTLLDTFTIK</sequence>
<evidence type="ECO:0000256" key="7">
    <source>
        <dbReference type="ARBA" id="ARBA00023033"/>
    </source>
</evidence>
<evidence type="ECO:0000256" key="1">
    <source>
        <dbReference type="ARBA" id="ARBA00001971"/>
    </source>
</evidence>
<dbReference type="InterPro" id="IPR036396">
    <property type="entry name" value="Cyt_P450_sf"/>
</dbReference>
<evidence type="ECO:0000313" key="11">
    <source>
        <dbReference type="Proteomes" id="UP000510686"/>
    </source>
</evidence>
<comment type="cofactor">
    <cofactor evidence="1 8">
        <name>heme</name>
        <dbReference type="ChEBI" id="CHEBI:30413"/>
    </cofactor>
</comment>
<dbReference type="Gene3D" id="1.10.630.10">
    <property type="entry name" value="Cytochrome P450"/>
    <property type="match status" value="1"/>
</dbReference>
<dbReference type="PRINTS" id="PR00463">
    <property type="entry name" value="EP450I"/>
</dbReference>
<organism evidence="10 11">
    <name type="scientific">Metarhizium brunneum</name>
    <dbReference type="NCBI Taxonomy" id="500148"/>
    <lineage>
        <taxon>Eukaryota</taxon>
        <taxon>Fungi</taxon>
        <taxon>Dikarya</taxon>
        <taxon>Ascomycota</taxon>
        <taxon>Pezizomycotina</taxon>
        <taxon>Sordariomycetes</taxon>
        <taxon>Hypocreomycetidae</taxon>
        <taxon>Hypocreales</taxon>
        <taxon>Clavicipitaceae</taxon>
        <taxon>Metarhizium</taxon>
    </lineage>
</organism>
<accession>A0A7D5ZAJ2</accession>
<dbReference type="KEGG" id="mbrn:26246367"/>
<name>A0A7D5ZAJ2_9HYPO</name>
<evidence type="ECO:0000256" key="9">
    <source>
        <dbReference type="RuleBase" id="RU000461"/>
    </source>
</evidence>
<dbReference type="OrthoDB" id="2789670at2759"/>
<evidence type="ECO:0000256" key="5">
    <source>
        <dbReference type="ARBA" id="ARBA00023002"/>
    </source>
</evidence>
<evidence type="ECO:0000256" key="2">
    <source>
        <dbReference type="ARBA" id="ARBA00010617"/>
    </source>
</evidence>
<gene>
    <name evidence="10" type="primary">af510_2</name>
    <name evidence="10" type="ORF">G6M90_00g093890</name>
</gene>
<reference evidence="10 11" key="1">
    <citation type="submission" date="2020-07" db="EMBL/GenBank/DDBJ databases">
        <title>Telomere length de novo assembly of all 7 chromosomes of the fungus, Metarhizium brunneum, using a novel assembly pipeline.</title>
        <authorList>
            <person name="Saud z."/>
            <person name="Kortsinoglou A."/>
            <person name="Kouvelis V.N."/>
            <person name="Butt T.M."/>
        </authorList>
    </citation>
    <scope>NUCLEOTIDE SEQUENCE [LARGE SCALE GENOMIC DNA]</scope>
    <source>
        <strain evidence="10 11">4556</strain>
    </source>
</reference>
<evidence type="ECO:0000256" key="4">
    <source>
        <dbReference type="ARBA" id="ARBA00022723"/>
    </source>
</evidence>
<dbReference type="GO" id="GO:0005506">
    <property type="term" value="F:iron ion binding"/>
    <property type="evidence" value="ECO:0007669"/>
    <property type="project" value="InterPro"/>
</dbReference>
<evidence type="ECO:0000256" key="3">
    <source>
        <dbReference type="ARBA" id="ARBA00022617"/>
    </source>
</evidence>
<keyword evidence="3 8" id="KW-0349">Heme</keyword>
<dbReference type="GO" id="GO:0004497">
    <property type="term" value="F:monooxygenase activity"/>
    <property type="evidence" value="ECO:0007669"/>
    <property type="project" value="UniProtKB-KW"/>
</dbReference>
<comment type="similarity">
    <text evidence="2 9">Belongs to the cytochrome P450 family.</text>
</comment>
<keyword evidence="6 8" id="KW-0408">Iron</keyword>
<evidence type="ECO:0000256" key="8">
    <source>
        <dbReference type="PIRSR" id="PIRSR602401-1"/>
    </source>
</evidence>
<dbReference type="RefSeq" id="XP_065987605.1">
    <property type="nucleotide sequence ID" value="XM_066131466.1"/>
</dbReference>
<dbReference type="GeneID" id="26246367"/>
<feature type="binding site" description="axial binding residue" evidence="8">
    <location>
        <position position="349"/>
    </location>
    <ligand>
        <name>heme</name>
        <dbReference type="ChEBI" id="CHEBI:30413"/>
    </ligand>
    <ligandPart>
        <name>Fe</name>
        <dbReference type="ChEBI" id="CHEBI:18248"/>
    </ligandPart>
</feature>
<evidence type="ECO:0000256" key="6">
    <source>
        <dbReference type="ARBA" id="ARBA00023004"/>
    </source>
</evidence>
<protein>
    <submittedName>
        <fullName evidence="10">Multifunctional cytochrome P450 monooxygenase af510</fullName>
    </submittedName>
</protein>
<dbReference type="GO" id="GO:0016705">
    <property type="term" value="F:oxidoreductase activity, acting on paired donors, with incorporation or reduction of molecular oxygen"/>
    <property type="evidence" value="ECO:0007669"/>
    <property type="project" value="InterPro"/>
</dbReference>
<evidence type="ECO:0000313" key="10">
    <source>
        <dbReference type="EMBL" id="QLI73086.1"/>
    </source>
</evidence>
<dbReference type="PANTHER" id="PTHR46300:SF7">
    <property type="entry name" value="P450, PUTATIVE (EUROFUNG)-RELATED"/>
    <property type="match status" value="1"/>
</dbReference>
<keyword evidence="7 9" id="KW-0503">Monooxygenase</keyword>
<dbReference type="EMBL" id="CP058937">
    <property type="protein sequence ID" value="QLI73086.1"/>
    <property type="molecule type" value="Genomic_DNA"/>
</dbReference>
<dbReference type="PROSITE" id="PS00086">
    <property type="entry name" value="CYTOCHROME_P450"/>
    <property type="match status" value="1"/>
</dbReference>
<keyword evidence="11" id="KW-1185">Reference proteome</keyword>
<dbReference type="PRINTS" id="PR00385">
    <property type="entry name" value="P450"/>
</dbReference>
<dbReference type="InterPro" id="IPR002401">
    <property type="entry name" value="Cyt_P450_E_grp-I"/>
</dbReference>
<proteinExistence type="inferred from homology"/>
<dbReference type="InterPro" id="IPR050364">
    <property type="entry name" value="Cytochrome_P450_fung"/>
</dbReference>
<dbReference type="GO" id="GO:0020037">
    <property type="term" value="F:heme binding"/>
    <property type="evidence" value="ECO:0007669"/>
    <property type="project" value="InterPro"/>
</dbReference>
<dbReference type="AlphaFoldDB" id="A0A7D5ZAJ2"/>
<dbReference type="PANTHER" id="PTHR46300">
    <property type="entry name" value="P450, PUTATIVE (EUROFUNG)-RELATED-RELATED"/>
    <property type="match status" value="1"/>
</dbReference>
<dbReference type="SUPFAM" id="SSF48264">
    <property type="entry name" value="Cytochrome P450"/>
    <property type="match status" value="1"/>
</dbReference>
<dbReference type="InterPro" id="IPR001128">
    <property type="entry name" value="Cyt_P450"/>
</dbReference>